<dbReference type="Gene3D" id="3.10.350.10">
    <property type="entry name" value="LysM domain"/>
    <property type="match status" value="2"/>
</dbReference>
<name>A0A6A6ZDD1_9PLEO</name>
<dbReference type="InterPro" id="IPR036779">
    <property type="entry name" value="LysM_dom_sf"/>
</dbReference>
<protein>
    <recommendedName>
        <fullName evidence="4">LysM domain-containing protein</fullName>
    </recommendedName>
</protein>
<dbReference type="AlphaFoldDB" id="A0A6A6ZDD1"/>
<dbReference type="OrthoDB" id="5985073at2759"/>
<dbReference type="Proteomes" id="UP000799424">
    <property type="component" value="Unassembled WGS sequence"/>
</dbReference>
<keyword evidence="6" id="KW-1185">Reference proteome</keyword>
<dbReference type="PANTHER" id="PTHR34997">
    <property type="entry name" value="AM15"/>
    <property type="match status" value="1"/>
</dbReference>
<keyword evidence="3" id="KW-0732">Signal</keyword>
<keyword evidence="1" id="KW-0147">Chitin-binding</keyword>
<dbReference type="SMART" id="SM00257">
    <property type="entry name" value="LysM"/>
    <property type="match status" value="2"/>
</dbReference>
<dbReference type="InterPro" id="IPR018392">
    <property type="entry name" value="LysM"/>
</dbReference>
<feature type="chain" id="PRO_5025611282" description="LysM domain-containing protein" evidence="3">
    <location>
        <begin position="26"/>
        <end position="438"/>
    </location>
</feature>
<dbReference type="SUPFAM" id="SSF54106">
    <property type="entry name" value="LysM domain"/>
    <property type="match status" value="2"/>
</dbReference>
<dbReference type="InterPro" id="IPR052210">
    <property type="entry name" value="LysM1-like"/>
</dbReference>
<dbReference type="Pfam" id="PF01476">
    <property type="entry name" value="LysM"/>
    <property type="match status" value="2"/>
</dbReference>
<evidence type="ECO:0000256" key="3">
    <source>
        <dbReference type="SAM" id="SignalP"/>
    </source>
</evidence>
<organism evidence="5 6">
    <name type="scientific">Ophiobolus disseminans</name>
    <dbReference type="NCBI Taxonomy" id="1469910"/>
    <lineage>
        <taxon>Eukaryota</taxon>
        <taxon>Fungi</taxon>
        <taxon>Dikarya</taxon>
        <taxon>Ascomycota</taxon>
        <taxon>Pezizomycotina</taxon>
        <taxon>Dothideomycetes</taxon>
        <taxon>Pleosporomycetidae</taxon>
        <taxon>Pleosporales</taxon>
        <taxon>Pleosporineae</taxon>
        <taxon>Phaeosphaeriaceae</taxon>
        <taxon>Ophiobolus</taxon>
    </lineage>
</organism>
<gene>
    <name evidence="5" type="ORF">CC86DRAFT_435089</name>
</gene>
<feature type="domain" description="LysM" evidence="4">
    <location>
        <begin position="215"/>
        <end position="260"/>
    </location>
</feature>
<keyword evidence="2" id="KW-0843">Virulence</keyword>
<evidence type="ECO:0000256" key="2">
    <source>
        <dbReference type="ARBA" id="ARBA00023026"/>
    </source>
</evidence>
<sequence>MANLAVRSLLFAQLALVIFSEFALSIRLFPSPAAVDSSVPAPCRAALSTDISCGPRFIKSLELLRGVPFNATFLGDYCSSTCTSSFNTWLNSIKTRCGTTVYDFGFDNTKTASDLVLPLHWARDTACLTGASASDYCLPKIHDRTVGYCDDCTLKYFAGMLSNSAGAGVISEDAFTSIASSCNVSPTKYPHTTVTIPESPPVVTPAPNITCWGGKQYTVKDSDTCDSIAKANSLAIDHFLYQNGIDYKCSTLEPGNTVCIRDACKTYEIQANQTCKSIARKNGFTQVELVQWNPILKSNCDNLDVLKGRTVCITPPGTTKYDFTPTATWDDAWTWPSGQWEAGPTQGVPLTNTSSLQFEIPTITLSTIATPIPNLMDYYKWCPLTEEVLDAGFDWEELSIGCTNLLKKYCEPAITGTPLSSTQFPSSCFPPYPTQNWQ</sequence>
<evidence type="ECO:0000313" key="6">
    <source>
        <dbReference type="Proteomes" id="UP000799424"/>
    </source>
</evidence>
<reference evidence="5" key="1">
    <citation type="journal article" date="2020" name="Stud. Mycol.">
        <title>101 Dothideomycetes genomes: a test case for predicting lifestyles and emergence of pathogens.</title>
        <authorList>
            <person name="Haridas S."/>
            <person name="Albert R."/>
            <person name="Binder M."/>
            <person name="Bloem J."/>
            <person name="Labutti K."/>
            <person name="Salamov A."/>
            <person name="Andreopoulos B."/>
            <person name="Baker S."/>
            <person name="Barry K."/>
            <person name="Bills G."/>
            <person name="Bluhm B."/>
            <person name="Cannon C."/>
            <person name="Castanera R."/>
            <person name="Culley D."/>
            <person name="Daum C."/>
            <person name="Ezra D."/>
            <person name="Gonzalez J."/>
            <person name="Henrissat B."/>
            <person name="Kuo A."/>
            <person name="Liang C."/>
            <person name="Lipzen A."/>
            <person name="Lutzoni F."/>
            <person name="Magnuson J."/>
            <person name="Mondo S."/>
            <person name="Nolan M."/>
            <person name="Ohm R."/>
            <person name="Pangilinan J."/>
            <person name="Park H.-J."/>
            <person name="Ramirez L."/>
            <person name="Alfaro M."/>
            <person name="Sun H."/>
            <person name="Tritt A."/>
            <person name="Yoshinaga Y."/>
            <person name="Zwiers L.-H."/>
            <person name="Turgeon B."/>
            <person name="Goodwin S."/>
            <person name="Spatafora J."/>
            <person name="Crous P."/>
            <person name="Grigoriev I."/>
        </authorList>
    </citation>
    <scope>NUCLEOTIDE SEQUENCE</scope>
    <source>
        <strain evidence="5">CBS 113818</strain>
    </source>
</reference>
<dbReference type="CDD" id="cd00118">
    <property type="entry name" value="LysM"/>
    <property type="match status" value="2"/>
</dbReference>
<feature type="signal peptide" evidence="3">
    <location>
        <begin position="1"/>
        <end position="25"/>
    </location>
</feature>
<dbReference type="GO" id="GO:0008061">
    <property type="term" value="F:chitin binding"/>
    <property type="evidence" value="ECO:0007669"/>
    <property type="project" value="UniProtKB-KW"/>
</dbReference>
<dbReference type="PANTHER" id="PTHR34997:SF1">
    <property type="entry name" value="PEPTIDOGLYCAN-BINDING LYSIN DOMAIN"/>
    <property type="match status" value="1"/>
</dbReference>
<evidence type="ECO:0000259" key="4">
    <source>
        <dbReference type="PROSITE" id="PS51782"/>
    </source>
</evidence>
<evidence type="ECO:0000313" key="5">
    <source>
        <dbReference type="EMBL" id="KAF2818197.1"/>
    </source>
</evidence>
<dbReference type="PROSITE" id="PS51782">
    <property type="entry name" value="LYSM"/>
    <property type="match status" value="2"/>
</dbReference>
<evidence type="ECO:0000256" key="1">
    <source>
        <dbReference type="ARBA" id="ARBA00022669"/>
    </source>
</evidence>
<proteinExistence type="predicted"/>
<feature type="domain" description="LysM" evidence="4">
    <location>
        <begin position="265"/>
        <end position="313"/>
    </location>
</feature>
<accession>A0A6A6ZDD1</accession>
<dbReference type="EMBL" id="MU006257">
    <property type="protein sequence ID" value="KAF2818197.1"/>
    <property type="molecule type" value="Genomic_DNA"/>
</dbReference>